<dbReference type="Proteomes" id="UP000251942">
    <property type="component" value="Unassembled WGS sequence"/>
</dbReference>
<dbReference type="AlphaFoldDB" id="A0A0W0THR9"/>
<feature type="transmembrane region" description="Helical" evidence="2">
    <location>
        <begin position="444"/>
        <end position="467"/>
    </location>
</feature>
<dbReference type="STRING" id="453.Lfee_2817"/>
<keyword evidence="2" id="KW-0812">Transmembrane</keyword>
<evidence type="ECO:0000313" key="3">
    <source>
        <dbReference type="EMBL" id="KTC95153.1"/>
    </source>
</evidence>
<evidence type="ECO:0000313" key="4">
    <source>
        <dbReference type="EMBL" id="SPX62489.1"/>
    </source>
</evidence>
<evidence type="ECO:0000256" key="2">
    <source>
        <dbReference type="SAM" id="Phobius"/>
    </source>
</evidence>
<dbReference type="EMBL" id="LNYB01000085">
    <property type="protein sequence ID" value="KTC95153.1"/>
    <property type="molecule type" value="Genomic_DNA"/>
</dbReference>
<protein>
    <submittedName>
        <fullName evidence="3">Coiled-coil protein</fullName>
    </submittedName>
</protein>
<evidence type="ECO:0000313" key="6">
    <source>
        <dbReference type="Proteomes" id="UP000251942"/>
    </source>
</evidence>
<dbReference type="RefSeq" id="WP_058447632.1">
    <property type="nucleotide sequence ID" value="NZ_CAAAHT010000018.1"/>
</dbReference>
<dbReference type="Proteomes" id="UP000054698">
    <property type="component" value="Unassembled WGS sequence"/>
</dbReference>
<feature type="region of interest" description="Disordered" evidence="1">
    <location>
        <begin position="495"/>
        <end position="520"/>
    </location>
</feature>
<gene>
    <name evidence="3" type="ORF">Lfee_2817</name>
    <name evidence="4" type="ORF">NCTC12022_03250</name>
</gene>
<organism evidence="3 5">
    <name type="scientific">Legionella feeleii</name>
    <dbReference type="NCBI Taxonomy" id="453"/>
    <lineage>
        <taxon>Bacteria</taxon>
        <taxon>Pseudomonadati</taxon>
        <taxon>Pseudomonadota</taxon>
        <taxon>Gammaproteobacteria</taxon>
        <taxon>Legionellales</taxon>
        <taxon>Legionellaceae</taxon>
        <taxon>Legionella</taxon>
    </lineage>
</organism>
<reference evidence="4 6" key="2">
    <citation type="submission" date="2018-06" db="EMBL/GenBank/DDBJ databases">
        <authorList>
            <consortium name="Pathogen Informatics"/>
            <person name="Doyle S."/>
        </authorList>
    </citation>
    <scope>NUCLEOTIDE SEQUENCE [LARGE SCALE GENOMIC DNA]</scope>
    <source>
        <strain evidence="4 6">NCTC12022</strain>
    </source>
</reference>
<keyword evidence="5" id="KW-1185">Reference proteome</keyword>
<evidence type="ECO:0000313" key="5">
    <source>
        <dbReference type="Proteomes" id="UP000054698"/>
    </source>
</evidence>
<dbReference type="OrthoDB" id="5651293at2"/>
<reference evidence="3 5" key="1">
    <citation type="submission" date="2015-11" db="EMBL/GenBank/DDBJ databases">
        <title>Genomic analysis of 38 Legionella species identifies large and diverse effector repertoires.</title>
        <authorList>
            <person name="Burstein D."/>
            <person name="Amaro F."/>
            <person name="Zusman T."/>
            <person name="Lifshitz Z."/>
            <person name="Cohen O."/>
            <person name="Gilbert J.A."/>
            <person name="Pupko T."/>
            <person name="Shuman H.A."/>
            <person name="Segal G."/>
        </authorList>
    </citation>
    <scope>NUCLEOTIDE SEQUENCE [LARGE SCALE GENOMIC DNA]</scope>
    <source>
        <strain evidence="3 5">WO-44C</strain>
    </source>
</reference>
<name>A0A0W0THR9_9GAMM</name>
<keyword evidence="2" id="KW-0472">Membrane</keyword>
<feature type="compositionally biased region" description="Polar residues" evidence="1">
    <location>
        <begin position="496"/>
        <end position="509"/>
    </location>
</feature>
<dbReference type="EMBL" id="UASS01000038">
    <property type="protein sequence ID" value="SPX62489.1"/>
    <property type="molecule type" value="Genomic_DNA"/>
</dbReference>
<evidence type="ECO:0000256" key="1">
    <source>
        <dbReference type="SAM" id="MobiDB-lite"/>
    </source>
</evidence>
<feature type="transmembrane region" description="Helical" evidence="2">
    <location>
        <begin position="279"/>
        <end position="297"/>
    </location>
</feature>
<accession>A0A0W0THR9</accession>
<dbReference type="PATRIC" id="fig|453.4.peg.3079"/>
<proteinExistence type="predicted"/>
<keyword evidence="2" id="KW-1133">Transmembrane helix</keyword>
<sequence>MPKTKIGLKKQAFFDRTANDVEVSFKDYEFNLNQLKTEFSSLFQLFLSNKERLTSKSELVTYLAAVCNLMIEYHKLDYVGGDLKDLLKKKEQLDDFIGNNFTKAEQASIAKLSTFVVSGAVSNLKDYASAFVSSAKLREHISTLNSTRTHWNYSRALASSAILYLQSIGFPEFIKSLNAKLGNTYTPDEFVSLLDQSRETLRALSVGIYGLRLAINLVTMTKHIIVAGVSEDLSAEKVAVQEIQKRGFTMLNDAVWGTVNLLTNYNDYFKISTATASQITVAFLAFDIALFVARWSYEAYQYQNRILELNEQAKSATPFEQEVIQRQIDILNDEWEAQCAYYLFNIAAATILIVGFTASLTFTGPAAVAGLALFSMLGNAMYNSADEYKKYQQASIAVQRESGNDVSGDDLQHHQKLIKELNEDASQAYTNFWKTLAFNTGGTAFIITAAVISWPVALGLTLGYGAYRLNNNYQSQLGGSDKKQEEPRDIYRLFTPQGSQGTVPSTNDNPPVVVPATKPI</sequence>